<dbReference type="Gene3D" id="1.20.140.10">
    <property type="entry name" value="Butyryl-CoA Dehydrogenase, subunit A, domain 3"/>
    <property type="match status" value="1"/>
</dbReference>
<dbReference type="HOGENOM" id="CLU_849234_0_0_9"/>
<evidence type="ECO:0000313" key="4">
    <source>
        <dbReference type="Proteomes" id="UP000006346"/>
    </source>
</evidence>
<dbReference type="KEGG" id="dor:Desor_4201"/>
<dbReference type="InterPro" id="IPR036250">
    <property type="entry name" value="AcylCo_DH-like_C"/>
</dbReference>
<dbReference type="EMBL" id="CP003108">
    <property type="protein sequence ID" value="AET69637.1"/>
    <property type="molecule type" value="Genomic_DNA"/>
</dbReference>
<dbReference type="GO" id="GO:0003995">
    <property type="term" value="F:acyl-CoA dehydrogenase activity"/>
    <property type="evidence" value="ECO:0007669"/>
    <property type="project" value="InterPro"/>
</dbReference>
<sequence>MSEVSIYQETLDRFVKSEMQLNEQTEISWGYFQSVYKKLAELGFTEVIMLEDVDKPLLLKNMAQIFTKSSHLSLALAILWQLAVNLTVLNELEDSSEAKEALAASIVKGEAYVNWPWHNLSSGDRVYPLSFGSGEEKYFILDGDEEMGFRVSLRLTLPVDSQSVERFGWSGLKEIRWAIGEEELQDSIYLGKLSKPGFEAVQDLERFLTIACTVGLMNMALKAGYKFVTERVQFGQKIWDFQAIKHYLADAYSKYQVVNIAFAELTEYFSRGSKITGEGKELQRVGFDYVQQITDIALQVHGGSGYMREYPVQRFWRDGMLLILYGK</sequence>
<dbReference type="eggNOG" id="COG1960">
    <property type="taxonomic scope" value="Bacteria"/>
</dbReference>
<dbReference type="Pfam" id="PF00441">
    <property type="entry name" value="Acyl-CoA_dh_1"/>
    <property type="match status" value="1"/>
</dbReference>
<dbReference type="OrthoDB" id="9802447at2"/>
<dbReference type="PANTHER" id="PTHR43884:SF12">
    <property type="entry name" value="ISOVALERYL-COA DEHYDROGENASE, MITOCHONDRIAL-RELATED"/>
    <property type="match status" value="1"/>
</dbReference>
<dbReference type="SUPFAM" id="SSF47203">
    <property type="entry name" value="Acyl-CoA dehydrogenase C-terminal domain-like"/>
    <property type="match status" value="1"/>
</dbReference>
<dbReference type="STRING" id="768706.Desor_4201"/>
<protein>
    <submittedName>
        <fullName evidence="3">Acyl-CoA dehydrogenase</fullName>
    </submittedName>
</protein>
<dbReference type="RefSeq" id="WP_014186444.1">
    <property type="nucleotide sequence ID" value="NC_016584.1"/>
</dbReference>
<organism evidence="3 4">
    <name type="scientific">Desulfosporosinus orientis (strain ATCC 19365 / DSM 765 / NCIMB 8382 / VKM B-1628 / Singapore I)</name>
    <name type="common">Desulfotomaculum orientis</name>
    <dbReference type="NCBI Taxonomy" id="768706"/>
    <lineage>
        <taxon>Bacteria</taxon>
        <taxon>Bacillati</taxon>
        <taxon>Bacillota</taxon>
        <taxon>Clostridia</taxon>
        <taxon>Eubacteriales</taxon>
        <taxon>Desulfitobacteriaceae</taxon>
        <taxon>Desulfosporosinus</taxon>
    </lineage>
</organism>
<dbReference type="InterPro" id="IPR006089">
    <property type="entry name" value="Acyl-CoA_DH_CS"/>
</dbReference>
<dbReference type="PROSITE" id="PS00073">
    <property type="entry name" value="ACYL_COA_DH_2"/>
    <property type="match status" value="1"/>
</dbReference>
<gene>
    <name evidence="3" type="ordered locus">Desor_4201</name>
</gene>
<reference evidence="4" key="1">
    <citation type="submission" date="2011-11" db="EMBL/GenBank/DDBJ databases">
        <title>Complete sequence of Desulfosporosinus orientis DSM 765.</title>
        <authorList>
            <person name="Lucas S."/>
            <person name="Han J."/>
            <person name="Lapidus A."/>
            <person name="Cheng J.-F."/>
            <person name="Goodwin L."/>
            <person name="Pitluck S."/>
            <person name="Peters L."/>
            <person name="Ovchinnikova G."/>
            <person name="Teshima H."/>
            <person name="Detter J.C."/>
            <person name="Han C."/>
            <person name="Tapia R."/>
            <person name="Land M."/>
            <person name="Hauser L."/>
            <person name="Kyrpides N."/>
            <person name="Ivanova N."/>
            <person name="Pagani I."/>
            <person name="Pester M."/>
            <person name="Spring S."/>
            <person name="Ollivier B."/>
            <person name="Rattei T."/>
            <person name="Klenk H.-P."/>
            <person name="Wagner M."/>
            <person name="Loy A."/>
            <person name="Woyke T."/>
        </authorList>
    </citation>
    <scope>NUCLEOTIDE SEQUENCE [LARGE SCALE GENOMIC DNA]</scope>
    <source>
        <strain evidence="4">ATCC 19365 / DSM 765 / NCIMB 8382 / VKM B-1628</strain>
    </source>
</reference>
<name>G7WHS5_DESOD</name>
<dbReference type="PATRIC" id="fig|768706.3.peg.4260"/>
<evidence type="ECO:0000256" key="1">
    <source>
        <dbReference type="ARBA" id="ARBA00022630"/>
    </source>
</evidence>
<dbReference type="InterPro" id="IPR009075">
    <property type="entry name" value="AcylCo_DH/oxidase_C"/>
</dbReference>
<dbReference type="PANTHER" id="PTHR43884">
    <property type="entry name" value="ACYL-COA DEHYDROGENASE"/>
    <property type="match status" value="1"/>
</dbReference>
<feature type="domain" description="Acyl-CoA dehydrogenase/oxidase C-terminal" evidence="2">
    <location>
        <begin position="204"/>
        <end position="321"/>
    </location>
</feature>
<proteinExistence type="predicted"/>
<accession>G7WHS5</accession>
<keyword evidence="4" id="KW-1185">Reference proteome</keyword>
<reference evidence="3 4" key="2">
    <citation type="journal article" date="2012" name="J. Bacteriol.">
        <title>Complete genome sequences of Desulfosporosinus orientis DSM765T, Desulfosporosinus youngiae DSM17734T, Desulfosporosinus meridiei DSM13257T, and Desulfosporosinus acidiphilus DSM22704T.</title>
        <authorList>
            <person name="Pester M."/>
            <person name="Brambilla E."/>
            <person name="Alazard D."/>
            <person name="Rattei T."/>
            <person name="Weinmaier T."/>
            <person name="Han J."/>
            <person name="Lucas S."/>
            <person name="Lapidus A."/>
            <person name="Cheng J.F."/>
            <person name="Goodwin L."/>
            <person name="Pitluck S."/>
            <person name="Peters L."/>
            <person name="Ovchinnikova G."/>
            <person name="Teshima H."/>
            <person name="Detter J.C."/>
            <person name="Han C.S."/>
            <person name="Tapia R."/>
            <person name="Land M.L."/>
            <person name="Hauser L."/>
            <person name="Kyrpides N.C."/>
            <person name="Ivanova N.N."/>
            <person name="Pagani I."/>
            <person name="Huntmann M."/>
            <person name="Wei C.L."/>
            <person name="Davenport K.W."/>
            <person name="Daligault H."/>
            <person name="Chain P.S."/>
            <person name="Chen A."/>
            <person name="Mavromatis K."/>
            <person name="Markowitz V."/>
            <person name="Szeto E."/>
            <person name="Mikhailova N."/>
            <person name="Pati A."/>
            <person name="Wagner M."/>
            <person name="Woyke T."/>
            <person name="Ollivier B."/>
            <person name="Klenk H.P."/>
            <person name="Spring S."/>
            <person name="Loy A."/>
        </authorList>
    </citation>
    <scope>NUCLEOTIDE SEQUENCE [LARGE SCALE GENOMIC DNA]</scope>
    <source>
        <strain evidence="4">ATCC 19365 / DSM 765 / NCIMB 8382 / VKM B-1628</strain>
    </source>
</reference>
<dbReference type="AlphaFoldDB" id="G7WHS5"/>
<dbReference type="Proteomes" id="UP000006346">
    <property type="component" value="Chromosome"/>
</dbReference>
<keyword evidence="1" id="KW-0285">Flavoprotein</keyword>
<evidence type="ECO:0000313" key="3">
    <source>
        <dbReference type="EMBL" id="AET69637.1"/>
    </source>
</evidence>
<evidence type="ECO:0000259" key="2">
    <source>
        <dbReference type="Pfam" id="PF00441"/>
    </source>
</evidence>